<dbReference type="AlphaFoldDB" id="S9TFT6"/>
<evidence type="ECO:0000313" key="2">
    <source>
        <dbReference type="EMBL" id="EPY15193.1"/>
    </source>
</evidence>
<comment type="caution">
    <text evidence="2">The sequence shown here is derived from an EMBL/GenBank/DDBJ whole genome shotgun (WGS) entry which is preliminary data.</text>
</comment>
<evidence type="ECO:0008006" key="4">
    <source>
        <dbReference type="Google" id="ProtNLM"/>
    </source>
</evidence>
<proteinExistence type="predicted"/>
<dbReference type="Proteomes" id="UP000015354">
    <property type="component" value="Unassembled WGS sequence"/>
</dbReference>
<feature type="chain" id="PRO_5004570424" description="Secreted protein" evidence="1">
    <location>
        <begin position="26"/>
        <end position="85"/>
    </location>
</feature>
<dbReference type="EMBL" id="ATMH01012433">
    <property type="protein sequence ID" value="EPY15193.1"/>
    <property type="molecule type" value="Genomic_DNA"/>
</dbReference>
<gene>
    <name evidence="2" type="ORF">STCU_12267</name>
</gene>
<organism evidence="2 3">
    <name type="scientific">Strigomonas culicis</name>
    <dbReference type="NCBI Taxonomy" id="28005"/>
    <lineage>
        <taxon>Eukaryota</taxon>
        <taxon>Discoba</taxon>
        <taxon>Euglenozoa</taxon>
        <taxon>Kinetoplastea</taxon>
        <taxon>Metakinetoplastina</taxon>
        <taxon>Trypanosomatida</taxon>
        <taxon>Trypanosomatidae</taxon>
        <taxon>Strigomonadinae</taxon>
        <taxon>Strigomonas</taxon>
    </lineage>
</organism>
<keyword evidence="3" id="KW-1185">Reference proteome</keyword>
<name>S9TFT6_9TRYP</name>
<protein>
    <recommendedName>
        <fullName evidence="4">Secreted protein</fullName>
    </recommendedName>
</protein>
<evidence type="ECO:0000256" key="1">
    <source>
        <dbReference type="SAM" id="SignalP"/>
    </source>
</evidence>
<keyword evidence="1" id="KW-0732">Signal</keyword>
<reference evidence="2 3" key="1">
    <citation type="journal article" date="2013" name="PLoS ONE">
        <title>Predicting the Proteins of Angomonas deanei, Strigomonas culicis and Their Respective Endosymbionts Reveals New Aspects of the Trypanosomatidae Family.</title>
        <authorList>
            <person name="Motta M.C."/>
            <person name="Martins A.C."/>
            <person name="de Souza S.S."/>
            <person name="Catta-Preta C.M."/>
            <person name="Silva R."/>
            <person name="Klein C.C."/>
            <person name="de Almeida L.G."/>
            <person name="de Lima Cunha O."/>
            <person name="Ciapina L.P."/>
            <person name="Brocchi M."/>
            <person name="Colabardini A.C."/>
            <person name="de Araujo Lima B."/>
            <person name="Machado C.R."/>
            <person name="de Almeida Soares C.M."/>
            <person name="Probst C.M."/>
            <person name="de Menezes C.B."/>
            <person name="Thompson C.E."/>
            <person name="Bartholomeu D.C."/>
            <person name="Gradia D.F."/>
            <person name="Pavoni D.P."/>
            <person name="Grisard E.C."/>
            <person name="Fantinatti-Garboggini F."/>
            <person name="Marchini F.K."/>
            <person name="Rodrigues-Luiz G.F."/>
            <person name="Wagner G."/>
            <person name="Goldman G.H."/>
            <person name="Fietto J.L."/>
            <person name="Elias M.C."/>
            <person name="Goldman M.H."/>
            <person name="Sagot M.F."/>
            <person name="Pereira M."/>
            <person name="Stoco P.H."/>
            <person name="de Mendonca-Neto R.P."/>
            <person name="Teixeira S.M."/>
            <person name="Maciel T.E."/>
            <person name="de Oliveira Mendes T.A."/>
            <person name="Urmenyi T.P."/>
            <person name="de Souza W."/>
            <person name="Schenkman S."/>
            <person name="de Vasconcelos A.T."/>
        </authorList>
    </citation>
    <scope>NUCLEOTIDE SEQUENCE [LARGE SCALE GENOMIC DNA]</scope>
</reference>
<evidence type="ECO:0000313" key="3">
    <source>
        <dbReference type="Proteomes" id="UP000015354"/>
    </source>
</evidence>
<accession>S9TFT6</accession>
<feature type="signal peptide" evidence="1">
    <location>
        <begin position="1"/>
        <end position="25"/>
    </location>
</feature>
<sequence>MSFASSFCWPHTCACGAWHLPSIAGVLFSPLSLFLQLQHANSSAVCVSTGLRQSEANDLAVRCRVEQWRAARLKDRHSTAPNYPP</sequence>